<organism evidence="2 3">
    <name type="scientific">Phytophthora fragariae</name>
    <dbReference type="NCBI Taxonomy" id="53985"/>
    <lineage>
        <taxon>Eukaryota</taxon>
        <taxon>Sar</taxon>
        <taxon>Stramenopiles</taxon>
        <taxon>Oomycota</taxon>
        <taxon>Peronosporomycetes</taxon>
        <taxon>Peronosporales</taxon>
        <taxon>Peronosporaceae</taxon>
        <taxon>Phytophthora</taxon>
    </lineage>
</organism>
<reference evidence="2 3" key="1">
    <citation type="submission" date="2018-09" db="EMBL/GenBank/DDBJ databases">
        <title>Genomic investigation of the strawberry pathogen Phytophthora fragariae indicates pathogenicity is determined by transcriptional variation in three key races.</title>
        <authorList>
            <person name="Adams T.M."/>
            <person name="Armitage A.D."/>
            <person name="Sobczyk M.K."/>
            <person name="Bates H.J."/>
            <person name="Dunwell J.M."/>
            <person name="Nellist C.F."/>
            <person name="Harrison R.J."/>
        </authorList>
    </citation>
    <scope>NUCLEOTIDE SEQUENCE [LARGE SCALE GENOMIC DNA]</scope>
    <source>
        <strain evidence="2 3">NOV-77</strain>
    </source>
</reference>
<evidence type="ECO:0000256" key="1">
    <source>
        <dbReference type="SAM" id="MobiDB-lite"/>
    </source>
</evidence>
<feature type="compositionally biased region" description="Low complexity" evidence="1">
    <location>
        <begin position="91"/>
        <end position="112"/>
    </location>
</feature>
<sequence length="270" mass="29609">MDPGAALGKRIRGRPKGSKNKPKNATTAAGQPKRTRGIRVDSTTNRSGKTRRCLDTAMTQDAMATDTLPPCMVETDTNSAAVISAREHDAPFAAPDPASATAATPSPNRTASRPPRQNRLPSILSMYVDTLVAFSPVKEGFITEKKKDIDDGKPGDDYGMSDDNSSAELVKDIQNINRIDRIGALVEAQVVPELPEPTSRYVYTIHAERQFQKQTDNYNCGVFVLLFIELAISDGSLGNVVGDGVVIKSAMQFFRYRYLCFNLIPKDEYY</sequence>
<proteinExistence type="predicted"/>
<dbReference type="AlphaFoldDB" id="A0A6G0RF42"/>
<gene>
    <name evidence="2" type="ORF">PF008_g15556</name>
</gene>
<feature type="compositionally biased region" description="Basic residues" evidence="1">
    <location>
        <begin position="9"/>
        <end position="22"/>
    </location>
</feature>
<name>A0A6G0RF42_9STRA</name>
<feature type="region of interest" description="Disordered" evidence="1">
    <location>
        <begin position="91"/>
        <end position="120"/>
    </location>
</feature>
<evidence type="ECO:0000313" key="2">
    <source>
        <dbReference type="EMBL" id="KAE9331193.1"/>
    </source>
</evidence>
<evidence type="ECO:0000313" key="3">
    <source>
        <dbReference type="Proteomes" id="UP000486351"/>
    </source>
</evidence>
<dbReference type="EMBL" id="QXFY01001015">
    <property type="protein sequence ID" value="KAE9331193.1"/>
    <property type="molecule type" value="Genomic_DNA"/>
</dbReference>
<evidence type="ECO:0008006" key="4">
    <source>
        <dbReference type="Google" id="ProtNLM"/>
    </source>
</evidence>
<comment type="caution">
    <text evidence="2">The sequence shown here is derived from an EMBL/GenBank/DDBJ whole genome shotgun (WGS) entry which is preliminary data.</text>
</comment>
<feature type="region of interest" description="Disordered" evidence="1">
    <location>
        <begin position="1"/>
        <end position="50"/>
    </location>
</feature>
<dbReference type="Proteomes" id="UP000486351">
    <property type="component" value="Unassembled WGS sequence"/>
</dbReference>
<accession>A0A6G0RF42</accession>
<protein>
    <recommendedName>
        <fullName evidence="4">Ubiquitin-like protease family profile domain-containing protein</fullName>
    </recommendedName>
</protein>